<organism evidence="1 2">
    <name type="scientific">Nonomuraea solani</name>
    <dbReference type="NCBI Taxonomy" id="1144553"/>
    <lineage>
        <taxon>Bacteria</taxon>
        <taxon>Bacillati</taxon>
        <taxon>Actinomycetota</taxon>
        <taxon>Actinomycetes</taxon>
        <taxon>Streptosporangiales</taxon>
        <taxon>Streptosporangiaceae</taxon>
        <taxon>Nonomuraea</taxon>
    </lineage>
</organism>
<keyword evidence="2" id="KW-1185">Reference proteome</keyword>
<accession>A0A1H6DMC9</accession>
<dbReference type="EMBL" id="FNVT01000005">
    <property type="protein sequence ID" value="SEG85973.1"/>
    <property type="molecule type" value="Genomic_DNA"/>
</dbReference>
<gene>
    <name evidence="1" type="ORF">SAMN05444920_105619</name>
</gene>
<reference evidence="1 2" key="1">
    <citation type="submission" date="2016-10" db="EMBL/GenBank/DDBJ databases">
        <authorList>
            <person name="de Groot N.N."/>
        </authorList>
    </citation>
    <scope>NUCLEOTIDE SEQUENCE [LARGE SCALE GENOMIC DNA]</scope>
    <source>
        <strain evidence="1 2">CGMCC 4.7037</strain>
    </source>
</reference>
<name>A0A1H6DMC9_9ACTN</name>
<proteinExistence type="predicted"/>
<protein>
    <submittedName>
        <fullName evidence="1">Uncharacterized protein</fullName>
    </submittedName>
</protein>
<sequence length="43" mass="4766">MEDQRFVLLQTLTLALAALRAIANFSIHFATAISVPYDSSQIE</sequence>
<evidence type="ECO:0000313" key="1">
    <source>
        <dbReference type="EMBL" id="SEG85973.1"/>
    </source>
</evidence>
<dbReference type="Proteomes" id="UP000236732">
    <property type="component" value="Unassembled WGS sequence"/>
</dbReference>
<dbReference type="AlphaFoldDB" id="A0A1H6DMC9"/>
<dbReference type="RefSeq" id="WP_268808638.1">
    <property type="nucleotide sequence ID" value="NZ_FNVT01000005.1"/>
</dbReference>
<evidence type="ECO:0000313" key="2">
    <source>
        <dbReference type="Proteomes" id="UP000236732"/>
    </source>
</evidence>